<evidence type="ECO:0000313" key="2">
    <source>
        <dbReference type="Proteomes" id="UP000824469"/>
    </source>
</evidence>
<accession>A0AA38FMX7</accession>
<organism evidence="1 2">
    <name type="scientific">Taxus chinensis</name>
    <name type="common">Chinese yew</name>
    <name type="synonym">Taxus wallichiana var. chinensis</name>
    <dbReference type="NCBI Taxonomy" id="29808"/>
    <lineage>
        <taxon>Eukaryota</taxon>
        <taxon>Viridiplantae</taxon>
        <taxon>Streptophyta</taxon>
        <taxon>Embryophyta</taxon>
        <taxon>Tracheophyta</taxon>
        <taxon>Spermatophyta</taxon>
        <taxon>Pinopsida</taxon>
        <taxon>Pinidae</taxon>
        <taxon>Conifers II</taxon>
        <taxon>Cupressales</taxon>
        <taxon>Taxaceae</taxon>
        <taxon>Taxus</taxon>
    </lineage>
</organism>
<name>A0AA38FMX7_TAXCH</name>
<protein>
    <submittedName>
        <fullName evidence="1">Uncharacterized protein</fullName>
    </submittedName>
</protein>
<dbReference type="Proteomes" id="UP000824469">
    <property type="component" value="Unassembled WGS sequence"/>
</dbReference>
<feature type="non-terminal residue" evidence="1">
    <location>
        <position position="106"/>
    </location>
</feature>
<dbReference type="EMBL" id="JAHRHJ020000008">
    <property type="protein sequence ID" value="KAH9306720.1"/>
    <property type="molecule type" value="Genomic_DNA"/>
</dbReference>
<sequence length="106" mass="12330">MMGDSAKYEELILDMFGELDLEACFEEEETDEEKIVHAYSEKEKGKLVYMIDDEEVENLYVDYTIGMREVLDSVDENAHAYHEPMKMNKVNIGTYVKTKEAIIGDY</sequence>
<reference evidence="1 2" key="1">
    <citation type="journal article" date="2021" name="Nat. Plants">
        <title>The Taxus genome provides insights into paclitaxel biosynthesis.</title>
        <authorList>
            <person name="Xiong X."/>
            <person name="Gou J."/>
            <person name="Liao Q."/>
            <person name="Li Y."/>
            <person name="Zhou Q."/>
            <person name="Bi G."/>
            <person name="Li C."/>
            <person name="Du R."/>
            <person name="Wang X."/>
            <person name="Sun T."/>
            <person name="Guo L."/>
            <person name="Liang H."/>
            <person name="Lu P."/>
            <person name="Wu Y."/>
            <person name="Zhang Z."/>
            <person name="Ro D.K."/>
            <person name="Shang Y."/>
            <person name="Huang S."/>
            <person name="Yan J."/>
        </authorList>
    </citation>
    <scope>NUCLEOTIDE SEQUENCE [LARGE SCALE GENOMIC DNA]</scope>
    <source>
        <strain evidence="1">Ta-2019</strain>
    </source>
</reference>
<evidence type="ECO:0000313" key="1">
    <source>
        <dbReference type="EMBL" id="KAH9306720.1"/>
    </source>
</evidence>
<gene>
    <name evidence="1" type="ORF">KI387_011124</name>
</gene>
<comment type="caution">
    <text evidence="1">The sequence shown here is derived from an EMBL/GenBank/DDBJ whole genome shotgun (WGS) entry which is preliminary data.</text>
</comment>
<keyword evidence="2" id="KW-1185">Reference proteome</keyword>
<dbReference type="AlphaFoldDB" id="A0AA38FMX7"/>
<proteinExistence type="predicted"/>